<dbReference type="AlphaFoldDB" id="A0A0B1S5G8"/>
<reference evidence="3 4" key="1">
    <citation type="submission" date="2014-03" db="EMBL/GenBank/DDBJ databases">
        <title>Draft genome of the hookworm Oesophagostomum dentatum.</title>
        <authorList>
            <person name="Mitreva M."/>
        </authorList>
    </citation>
    <scope>NUCLEOTIDE SEQUENCE [LARGE SCALE GENOMIC DNA]</scope>
    <source>
        <strain evidence="3 4">OD-Hann</strain>
    </source>
</reference>
<accession>A0A0B1S5G8</accession>
<dbReference type="GO" id="GO:0005506">
    <property type="term" value="F:iron ion binding"/>
    <property type="evidence" value="ECO:0007669"/>
    <property type="project" value="InterPro"/>
</dbReference>
<keyword evidence="4" id="KW-1185">Reference proteome</keyword>
<keyword evidence="2" id="KW-0560">Oxidoreductase</keyword>
<proteinExistence type="inferred from homology"/>
<protein>
    <recommendedName>
        <fullName evidence="5">Unspecific monooxygenase</fullName>
    </recommendedName>
</protein>
<dbReference type="Pfam" id="PF00067">
    <property type="entry name" value="p450"/>
    <property type="match status" value="1"/>
</dbReference>
<dbReference type="Gene3D" id="1.10.630.10">
    <property type="entry name" value="Cytochrome P450"/>
    <property type="match status" value="1"/>
</dbReference>
<dbReference type="InterPro" id="IPR001128">
    <property type="entry name" value="Cyt_P450"/>
</dbReference>
<keyword evidence="2" id="KW-0503">Monooxygenase</keyword>
<dbReference type="OrthoDB" id="5837859at2759"/>
<dbReference type="GO" id="GO:0020037">
    <property type="term" value="F:heme binding"/>
    <property type="evidence" value="ECO:0007669"/>
    <property type="project" value="InterPro"/>
</dbReference>
<dbReference type="InterPro" id="IPR036396">
    <property type="entry name" value="Cyt_P450_sf"/>
</dbReference>
<evidence type="ECO:0008006" key="5">
    <source>
        <dbReference type="Google" id="ProtNLM"/>
    </source>
</evidence>
<comment type="similarity">
    <text evidence="1">Belongs to the cytochrome P450 family.</text>
</comment>
<dbReference type="Proteomes" id="UP000053660">
    <property type="component" value="Unassembled WGS sequence"/>
</dbReference>
<name>A0A0B1S5G8_OESDE</name>
<sequence length="204" mass="23708">MWSFYENVKRYHKGPTPLLIIGNLHSLPKPYVIIMDLEGIKEAFVKKGDDFAGRTGLFPDTLFQYTKKSGIVFSDGDNWKEQRRTALHILRDFGMGRNLMEEQVLLSAQDFLAHLDSLENKEQLDMREPIQIFVANIINKLMYGYSYDYDNCSRLMRMAYALNDILHNMRSSKAVMLLQLMPSVLRLRVIGTMIRGKLDKMYSV</sequence>
<dbReference type="SUPFAM" id="SSF48264">
    <property type="entry name" value="Cytochrome P450"/>
    <property type="match status" value="1"/>
</dbReference>
<evidence type="ECO:0000256" key="1">
    <source>
        <dbReference type="ARBA" id="ARBA00010617"/>
    </source>
</evidence>
<dbReference type="GO" id="GO:0004497">
    <property type="term" value="F:monooxygenase activity"/>
    <property type="evidence" value="ECO:0007669"/>
    <property type="project" value="UniProtKB-KW"/>
</dbReference>
<evidence type="ECO:0000313" key="4">
    <source>
        <dbReference type="Proteomes" id="UP000053660"/>
    </source>
</evidence>
<gene>
    <name evidence="3" type="ORF">OESDEN_20182</name>
</gene>
<feature type="non-terminal residue" evidence="3">
    <location>
        <position position="204"/>
    </location>
</feature>
<dbReference type="PANTHER" id="PTHR24284:SF1">
    <property type="entry name" value="CYTOCHROME P450 FAMILY"/>
    <property type="match status" value="1"/>
</dbReference>
<dbReference type="EMBL" id="KN601681">
    <property type="protein sequence ID" value="KHJ80149.1"/>
    <property type="molecule type" value="Genomic_DNA"/>
</dbReference>
<organism evidence="3 4">
    <name type="scientific">Oesophagostomum dentatum</name>
    <name type="common">Nodular worm</name>
    <dbReference type="NCBI Taxonomy" id="61180"/>
    <lineage>
        <taxon>Eukaryota</taxon>
        <taxon>Metazoa</taxon>
        <taxon>Ecdysozoa</taxon>
        <taxon>Nematoda</taxon>
        <taxon>Chromadorea</taxon>
        <taxon>Rhabditida</taxon>
        <taxon>Rhabditina</taxon>
        <taxon>Rhabditomorpha</taxon>
        <taxon>Strongyloidea</taxon>
        <taxon>Strongylidae</taxon>
        <taxon>Oesophagostomum</taxon>
    </lineage>
</organism>
<dbReference type="GO" id="GO:0016705">
    <property type="term" value="F:oxidoreductase activity, acting on paired donors, with incorporation or reduction of molecular oxygen"/>
    <property type="evidence" value="ECO:0007669"/>
    <property type="project" value="InterPro"/>
</dbReference>
<evidence type="ECO:0000256" key="2">
    <source>
        <dbReference type="ARBA" id="ARBA00023033"/>
    </source>
</evidence>
<dbReference type="PANTHER" id="PTHR24284">
    <property type="entry name" value="CYTOCHROME P450 FAMILY"/>
    <property type="match status" value="1"/>
</dbReference>
<evidence type="ECO:0000313" key="3">
    <source>
        <dbReference type="EMBL" id="KHJ80149.1"/>
    </source>
</evidence>